<keyword evidence="2" id="KW-1185">Reference proteome</keyword>
<dbReference type="Proteomes" id="UP000222831">
    <property type="component" value="Segment"/>
</dbReference>
<dbReference type="KEGG" id="vg:40074486"/>
<dbReference type="RefSeq" id="YP_009598784.1">
    <property type="nucleotide sequence ID" value="NC_041911.1"/>
</dbReference>
<evidence type="ECO:0000313" key="2">
    <source>
        <dbReference type="Proteomes" id="UP000222831"/>
    </source>
</evidence>
<organism evidence="1 2">
    <name type="scientific">Ralstonia phage RP12</name>
    <dbReference type="NCBI Taxonomy" id="1923889"/>
    <lineage>
        <taxon>Viruses</taxon>
        <taxon>Duplodnaviria</taxon>
        <taxon>Heunggongvirae</taxon>
        <taxon>Uroviricota</taxon>
        <taxon>Caudoviricetes</taxon>
        <taxon>Chimalliviridae</taxon>
        <taxon>Ripduovirus</taxon>
        <taxon>Ripduovirus RP12</taxon>
    </lineage>
</organism>
<reference evidence="1 2" key="1">
    <citation type="submission" date="2016-12" db="EMBL/GenBank/DDBJ databases">
        <title>Characterization of two jumbo phages RP12 and RP31 infecting the phytopathogen Ralstonia solanacearum.</title>
        <authorList>
            <person name="Kawasaki T."/>
            <person name="Yoshikawa G."/>
            <person name="Ogata H."/>
            <person name="Yamada T."/>
        </authorList>
    </citation>
    <scope>NUCLEOTIDE SEQUENCE [LARGE SCALE GENOMIC DNA]</scope>
    <source>
        <strain evidence="1 2">RP12</strain>
    </source>
</reference>
<proteinExistence type="predicted"/>
<accession>A0A1L7N0S9</accession>
<dbReference type="GeneID" id="40074486"/>
<evidence type="ECO:0000313" key="1">
    <source>
        <dbReference type="EMBL" id="BAW19065.1"/>
    </source>
</evidence>
<dbReference type="EMBL" id="AP017924">
    <property type="protein sequence ID" value="BAW19065.1"/>
    <property type="molecule type" value="Genomic_DNA"/>
</dbReference>
<name>A0A1L7N0S9_9CAUD</name>
<sequence>MQHSHQTGMFTRGQQQQAPQVEIYDVNQIGVQFQNWNFQIGQPYDQATPQIALMTINEIQQQALRGHPLRVGMFEVISDNAFNNKSFEDLVYTIIMRMGYGVQAGEWRNLDIAANTTIARAVKCCGSAMAAEDPQFMASLPPQEQAAVRENAEIWNYLIALAQNQVAYVPFSQMGTGSGGGGFGTVSGSTQEALRDARALRGQGAGAFVESTGSEYGVTQSRYNNDAGQRHGRYGRRAEKIFGKVEGAMQDALKESGLVNTEGEPTHAMSSYQARMRRPNPTASQPPVDEAARSAAAKFDSDVTDFSKPLETTVTEAPAPVEQKPLFSVQMGDEVVDVIRERKDGAEAWKPSRLQRFHPAWCKRTHTVRYFETKQDSLIIAVLQELTQEQKEIAMNYEAHAIDPTKGQPDPAVPQRPVSEKAKVLYAPADKVTVNVIIADKFCAEEDVDSSIRTTRLTAEMSESVPDAYARRSQVNSAVVYASADDAAEDAIVIKAISSSKDFAEAASYIGKIRDPLARKLVNDLLTQAVNRATDCEMGVGIRISDFSEDGPAIVAAVEQHYGALFAEKLRATQTAILQNNVHVVPATDPTAVHHAQAVLISEGNEELSDAVLARVLFLQRNICAVWVNYTDNELAIGVPTKGAAVIQADSLGALHQIARSTFEKAIGNQPNSEQFLITKDNVRYRLHQGMLNKDCFLLSKEAKAA</sequence>
<protein>
    <submittedName>
        <fullName evidence="1">Uncharacterized protein</fullName>
    </submittedName>
</protein>